<name>A0A8E2JI45_9PEZI</name>
<organism evidence="8 9">
    <name type="scientific">Lepidopterella palustris CBS 459.81</name>
    <dbReference type="NCBI Taxonomy" id="1314670"/>
    <lineage>
        <taxon>Eukaryota</taxon>
        <taxon>Fungi</taxon>
        <taxon>Dikarya</taxon>
        <taxon>Ascomycota</taxon>
        <taxon>Pezizomycotina</taxon>
        <taxon>Dothideomycetes</taxon>
        <taxon>Pleosporomycetidae</taxon>
        <taxon>Mytilinidiales</taxon>
        <taxon>Argynnaceae</taxon>
        <taxon>Lepidopterella</taxon>
    </lineage>
</organism>
<evidence type="ECO:0000256" key="2">
    <source>
        <dbReference type="ARBA" id="ARBA00008970"/>
    </source>
</evidence>
<evidence type="ECO:0000256" key="6">
    <source>
        <dbReference type="ARBA" id="ARBA00035132"/>
    </source>
</evidence>
<dbReference type="EMBL" id="KV744877">
    <property type="protein sequence ID" value="OCK82819.1"/>
    <property type="molecule type" value="Genomic_DNA"/>
</dbReference>
<protein>
    <recommendedName>
        <fullName evidence="6">Small ribosomal subunit protein mS33</fullName>
    </recommendedName>
</protein>
<evidence type="ECO:0000256" key="3">
    <source>
        <dbReference type="ARBA" id="ARBA00022980"/>
    </source>
</evidence>
<keyword evidence="9" id="KW-1185">Reference proteome</keyword>
<dbReference type="Proteomes" id="UP000250266">
    <property type="component" value="Unassembled WGS sequence"/>
</dbReference>
<proteinExistence type="inferred from homology"/>
<keyword evidence="5" id="KW-0687">Ribonucleoprotein</keyword>
<gene>
    <name evidence="8" type="ORF">K432DRAFT_292372</name>
</gene>
<dbReference type="PANTHER" id="PTHR13362">
    <property type="entry name" value="MITOCHONDRIAL RIBOSOMAL PROTEIN S33"/>
    <property type="match status" value="1"/>
</dbReference>
<dbReference type="AlphaFoldDB" id="A0A8E2JI45"/>
<accession>A0A8E2JI45</accession>
<evidence type="ECO:0000313" key="8">
    <source>
        <dbReference type="EMBL" id="OCK82819.1"/>
    </source>
</evidence>
<evidence type="ECO:0000256" key="7">
    <source>
        <dbReference type="SAM" id="MobiDB-lite"/>
    </source>
</evidence>
<evidence type="ECO:0000256" key="5">
    <source>
        <dbReference type="ARBA" id="ARBA00023274"/>
    </source>
</evidence>
<dbReference type="GO" id="GO:0005840">
    <property type="term" value="C:ribosome"/>
    <property type="evidence" value="ECO:0007669"/>
    <property type="project" value="UniProtKB-KW"/>
</dbReference>
<feature type="region of interest" description="Disordered" evidence="7">
    <location>
        <begin position="81"/>
        <end position="106"/>
    </location>
</feature>
<dbReference type="PANTHER" id="PTHR13362:SF2">
    <property type="entry name" value="SMALL RIBOSOMAL SUBUNIT PROTEIN MS33"/>
    <property type="match status" value="1"/>
</dbReference>
<dbReference type="Pfam" id="PF08293">
    <property type="entry name" value="MRP-S33"/>
    <property type="match status" value="1"/>
</dbReference>
<evidence type="ECO:0000256" key="4">
    <source>
        <dbReference type="ARBA" id="ARBA00023128"/>
    </source>
</evidence>
<dbReference type="OrthoDB" id="2257454at2759"/>
<dbReference type="GO" id="GO:1990904">
    <property type="term" value="C:ribonucleoprotein complex"/>
    <property type="evidence" value="ECO:0007669"/>
    <property type="project" value="UniProtKB-KW"/>
</dbReference>
<feature type="compositionally biased region" description="Basic and acidic residues" evidence="7">
    <location>
        <begin position="95"/>
        <end position="106"/>
    </location>
</feature>
<keyword evidence="4" id="KW-0496">Mitochondrion</keyword>
<reference evidence="8 9" key="1">
    <citation type="journal article" date="2016" name="Nat. Commun.">
        <title>Ectomycorrhizal ecology is imprinted in the genome of the dominant symbiotic fungus Cenococcum geophilum.</title>
        <authorList>
            <consortium name="DOE Joint Genome Institute"/>
            <person name="Peter M."/>
            <person name="Kohler A."/>
            <person name="Ohm R.A."/>
            <person name="Kuo A."/>
            <person name="Krutzmann J."/>
            <person name="Morin E."/>
            <person name="Arend M."/>
            <person name="Barry K.W."/>
            <person name="Binder M."/>
            <person name="Choi C."/>
            <person name="Clum A."/>
            <person name="Copeland A."/>
            <person name="Grisel N."/>
            <person name="Haridas S."/>
            <person name="Kipfer T."/>
            <person name="LaButti K."/>
            <person name="Lindquist E."/>
            <person name="Lipzen A."/>
            <person name="Maire R."/>
            <person name="Meier B."/>
            <person name="Mihaltcheva S."/>
            <person name="Molinier V."/>
            <person name="Murat C."/>
            <person name="Poggeler S."/>
            <person name="Quandt C.A."/>
            <person name="Sperisen C."/>
            <person name="Tritt A."/>
            <person name="Tisserant E."/>
            <person name="Crous P.W."/>
            <person name="Henrissat B."/>
            <person name="Nehls U."/>
            <person name="Egli S."/>
            <person name="Spatafora J.W."/>
            <person name="Grigoriev I.V."/>
            <person name="Martin F.M."/>
        </authorList>
    </citation>
    <scope>NUCLEOTIDE SEQUENCE [LARGE SCALE GENOMIC DNA]</scope>
    <source>
        <strain evidence="8 9">CBS 459.81</strain>
    </source>
</reference>
<evidence type="ECO:0000256" key="1">
    <source>
        <dbReference type="ARBA" id="ARBA00004173"/>
    </source>
</evidence>
<comment type="similarity">
    <text evidence="2">Belongs to the mitochondrion-specific ribosomal protein mS33 family.</text>
</comment>
<evidence type="ECO:0000313" key="9">
    <source>
        <dbReference type="Proteomes" id="UP000250266"/>
    </source>
</evidence>
<dbReference type="GO" id="GO:0005739">
    <property type="term" value="C:mitochondrion"/>
    <property type="evidence" value="ECO:0007669"/>
    <property type="project" value="UniProtKB-SubCell"/>
</dbReference>
<sequence length="106" mass="12401">MSIPRSRVLDLMKVQCRIFNTTFNPTQQRLGTKILNQRLRGPAVASYYPPRVGTIQDLRKLYPQYDVPDDEEDEWLEHMQIAKSRGKGPPKKKRTAAESKKFNKRK</sequence>
<keyword evidence="3" id="KW-0689">Ribosomal protein</keyword>
<feature type="compositionally biased region" description="Basic residues" evidence="7">
    <location>
        <begin position="84"/>
        <end position="94"/>
    </location>
</feature>
<comment type="subcellular location">
    <subcellularLocation>
        <location evidence="1">Mitochondrion</location>
    </subcellularLocation>
</comment>
<dbReference type="InterPro" id="IPR013219">
    <property type="entry name" value="Ribosomal_mS33"/>
</dbReference>